<dbReference type="PANTHER" id="PTHR10514:SF27">
    <property type="entry name" value="ANGIOTENSIN-CONVERTING ENZYME"/>
    <property type="match status" value="1"/>
</dbReference>
<evidence type="ECO:0000256" key="7">
    <source>
        <dbReference type="ARBA" id="ARBA00022801"/>
    </source>
</evidence>
<keyword evidence="7 24" id="KW-0378">Hydrolase</keyword>
<feature type="binding site" evidence="18">
    <location>
        <position position="996"/>
    </location>
    <ligand>
        <name>Zn(2+)</name>
        <dbReference type="ChEBI" id="CHEBI:29105"/>
        <label>1</label>
        <note>catalytic</note>
    </ligand>
</feature>
<keyword evidence="5 18" id="KW-0479">Metal-binding</keyword>
<dbReference type="GO" id="GO:0004180">
    <property type="term" value="F:carboxypeptidase activity"/>
    <property type="evidence" value="ECO:0007669"/>
    <property type="project" value="UniProtKB-KW"/>
</dbReference>
<evidence type="ECO:0000256" key="2">
    <source>
        <dbReference type="ARBA" id="ARBA00008139"/>
    </source>
</evidence>
<evidence type="ECO:0000256" key="6">
    <source>
        <dbReference type="ARBA" id="ARBA00022729"/>
    </source>
</evidence>
<feature type="disulfide bond" evidence="23">
    <location>
        <begin position="1532"/>
        <end position="1550"/>
    </location>
</feature>
<dbReference type="Pfam" id="PF01401">
    <property type="entry name" value="Peptidase_M2"/>
    <property type="match status" value="3"/>
</dbReference>
<feature type="glycosylation site" description="N-linked (GlcNAc...) asparagine" evidence="15">
    <location>
        <position position="657"/>
    </location>
</feature>
<dbReference type="GO" id="GO:0046872">
    <property type="term" value="F:metal ion binding"/>
    <property type="evidence" value="ECO:0007669"/>
    <property type="project" value="UniProtKB-KW"/>
</dbReference>
<feature type="binding site" evidence="18">
    <location>
        <position position="972"/>
    </location>
    <ligand>
        <name>Zn(2+)</name>
        <dbReference type="ChEBI" id="CHEBI:29105"/>
        <label>1</label>
        <note>catalytic</note>
    </ligand>
</feature>
<dbReference type="SUPFAM" id="SSF55486">
    <property type="entry name" value="Metalloproteases ('zincins'), catalytic domain"/>
    <property type="match status" value="3"/>
</dbReference>
<feature type="active site" description="Proton donor 1" evidence="14">
    <location>
        <position position="1098"/>
    </location>
</feature>
<evidence type="ECO:0000256" key="14">
    <source>
        <dbReference type="PIRSR" id="PIRSR601548-1"/>
    </source>
</evidence>
<keyword evidence="3 24" id="KW-0121">Carboxypeptidase</keyword>
<evidence type="ECO:0000256" key="19">
    <source>
        <dbReference type="PIRSR" id="PIRSR601548-4"/>
    </source>
</evidence>
<reference evidence="26 27" key="1">
    <citation type="submission" date="2024-04" db="EMBL/GenBank/DDBJ databases">
        <authorList>
            <consortium name="Genoscope - CEA"/>
            <person name="William W."/>
        </authorList>
    </citation>
    <scope>NUCLEOTIDE SEQUENCE [LARGE SCALE GENOMIC DNA]</scope>
</reference>
<evidence type="ECO:0000313" key="26">
    <source>
        <dbReference type="EMBL" id="CAL1542879.1"/>
    </source>
</evidence>
<feature type="signal peptide" evidence="25">
    <location>
        <begin position="1"/>
        <end position="16"/>
    </location>
</feature>
<feature type="active site" description="Proton donor 2" evidence="16">
    <location>
        <position position="1693"/>
    </location>
</feature>
<feature type="active site" description="Proton donor 2" evidence="21">
    <location>
        <position position="1098"/>
    </location>
</feature>
<feature type="glycosylation site" description="N-linked (GlcNAc...) asparagine" evidence="20">
    <location>
        <position position="896"/>
    </location>
</feature>
<evidence type="ECO:0000256" key="22">
    <source>
        <dbReference type="PIRSR" id="PIRSR601548-8"/>
    </source>
</evidence>
<dbReference type="PANTHER" id="PTHR10514">
    <property type="entry name" value="ANGIOTENSIN-CONVERTING ENZYME"/>
    <property type="match status" value="1"/>
</dbReference>
<comment type="catalytic activity">
    <reaction evidence="12">
        <text>Release of a C-terminal dipeptide, oligopeptide-|-Xaa-Yaa, when Xaa is not Pro, and Yaa is neither Asp nor Glu. Thus, conversion of angiotensin I to angiotensin II, with increase in vasoconstrictor activity, but no action on angiotensin II.</text>
        <dbReference type="EC" id="3.4.15.1"/>
    </reaction>
</comment>
<dbReference type="PROSITE" id="PS52011">
    <property type="entry name" value="PEPTIDASE_M2"/>
    <property type="match status" value="3"/>
</dbReference>
<evidence type="ECO:0000313" key="27">
    <source>
        <dbReference type="Proteomes" id="UP001497497"/>
    </source>
</evidence>
<feature type="binding site" evidence="22">
    <location>
        <position position="968"/>
    </location>
    <ligand>
        <name>Zn(2+)</name>
        <dbReference type="ChEBI" id="CHEBI:29105"/>
        <label>2</label>
        <note>catalytic</note>
    </ligand>
</feature>
<evidence type="ECO:0000256" key="3">
    <source>
        <dbReference type="ARBA" id="ARBA00022645"/>
    </source>
</evidence>
<evidence type="ECO:0000256" key="1">
    <source>
        <dbReference type="ARBA" id="ARBA00001947"/>
    </source>
</evidence>
<dbReference type="EC" id="3.4.-.-" evidence="24"/>
<evidence type="ECO:0000256" key="10">
    <source>
        <dbReference type="ARBA" id="ARBA00023157"/>
    </source>
</evidence>
<dbReference type="GO" id="GO:0008241">
    <property type="term" value="F:peptidyl-dipeptidase activity"/>
    <property type="evidence" value="ECO:0007669"/>
    <property type="project" value="UniProtKB-EC"/>
</dbReference>
<keyword evidence="4 24" id="KW-0645">Protease</keyword>
<feature type="disulfide bond" evidence="19 23">
    <location>
        <begin position="937"/>
        <end position="955"/>
    </location>
</feature>
<evidence type="ECO:0000256" key="8">
    <source>
        <dbReference type="ARBA" id="ARBA00022833"/>
    </source>
</evidence>
<evidence type="ECO:0000256" key="5">
    <source>
        <dbReference type="ARBA" id="ARBA00022723"/>
    </source>
</evidence>
<dbReference type="CDD" id="cd06461">
    <property type="entry name" value="M2_ACE"/>
    <property type="match status" value="3"/>
</dbReference>
<comment type="caution">
    <text evidence="26">The sequence shown here is derived from an EMBL/GenBank/DDBJ whole genome shotgun (WGS) entry which is preliminary data.</text>
</comment>
<dbReference type="GO" id="GO:0006508">
    <property type="term" value="P:proteolysis"/>
    <property type="evidence" value="ECO:0007669"/>
    <property type="project" value="UniProtKB-KW"/>
</dbReference>
<keyword evidence="8 18" id="KW-0862">Zinc</keyword>
<evidence type="ECO:0000256" key="17">
    <source>
        <dbReference type="PIRSR" id="PIRSR601548-2"/>
    </source>
</evidence>
<dbReference type="FunFam" id="1.10.1370.30:FF:000004">
    <property type="entry name" value="Angiotensin-converting enzyme"/>
    <property type="match status" value="2"/>
</dbReference>
<evidence type="ECO:0000256" key="25">
    <source>
        <dbReference type="SAM" id="SignalP"/>
    </source>
</evidence>
<keyword evidence="27" id="KW-1185">Reference proteome</keyword>
<feature type="binding site" evidence="22">
    <location>
        <position position="996"/>
    </location>
    <ligand>
        <name>Zn(2+)</name>
        <dbReference type="ChEBI" id="CHEBI:29105"/>
        <label>2</label>
        <note>catalytic</note>
    </ligand>
</feature>
<evidence type="ECO:0000256" key="23">
    <source>
        <dbReference type="PROSITE-ProRule" id="PRU01355"/>
    </source>
</evidence>
<evidence type="ECO:0000256" key="12">
    <source>
        <dbReference type="ARBA" id="ARBA00036868"/>
    </source>
</evidence>
<gene>
    <name evidence="26" type="ORF">GSLYS_00016413001</name>
</gene>
<keyword evidence="11 15" id="KW-0325">Glycoprotein</keyword>
<feature type="active site" description="Proton acceptor 2" evidence="21">
    <location>
        <position position="969"/>
    </location>
</feature>
<evidence type="ECO:0000256" key="24">
    <source>
        <dbReference type="RuleBase" id="RU361144"/>
    </source>
</evidence>
<accession>A0AAV2IA24</accession>
<dbReference type="EMBL" id="CAXITT010000511">
    <property type="protein sequence ID" value="CAL1542879.1"/>
    <property type="molecule type" value="Genomic_DNA"/>
</dbReference>
<feature type="binding site" evidence="22">
    <location>
        <position position="972"/>
    </location>
    <ligand>
        <name>Zn(2+)</name>
        <dbReference type="ChEBI" id="CHEBI:29105"/>
        <label>2</label>
        <note>catalytic</note>
    </ligand>
</feature>
<evidence type="ECO:0000256" key="20">
    <source>
        <dbReference type="PIRSR" id="PIRSR601548-5"/>
    </source>
</evidence>
<evidence type="ECO:0000256" key="15">
    <source>
        <dbReference type="PIRSR" id="PIRSR601548-10"/>
    </source>
</evidence>
<dbReference type="Proteomes" id="UP001497497">
    <property type="component" value="Unassembled WGS sequence"/>
</dbReference>
<feature type="disulfide bond" evidence="23">
    <location>
        <begin position="331"/>
        <end position="349"/>
    </location>
</feature>
<evidence type="ECO:0000256" key="13">
    <source>
        <dbReference type="ARBA" id="ARBA00039858"/>
    </source>
</evidence>
<feature type="binding site" evidence="17">
    <location>
        <position position="1107"/>
    </location>
    <ligand>
        <name>chloride</name>
        <dbReference type="ChEBI" id="CHEBI:17996"/>
        <label>1</label>
    </ligand>
</feature>
<dbReference type="Gene3D" id="1.10.1370.30">
    <property type="match status" value="3"/>
</dbReference>
<keyword evidence="10 19" id="KW-1015">Disulfide bond</keyword>
<organism evidence="26 27">
    <name type="scientific">Lymnaea stagnalis</name>
    <name type="common">Great pond snail</name>
    <name type="synonym">Helix stagnalis</name>
    <dbReference type="NCBI Taxonomy" id="6523"/>
    <lineage>
        <taxon>Eukaryota</taxon>
        <taxon>Metazoa</taxon>
        <taxon>Spiralia</taxon>
        <taxon>Lophotrochozoa</taxon>
        <taxon>Mollusca</taxon>
        <taxon>Gastropoda</taxon>
        <taxon>Heterobranchia</taxon>
        <taxon>Euthyneura</taxon>
        <taxon>Panpulmonata</taxon>
        <taxon>Hygrophila</taxon>
        <taxon>Lymnaeoidea</taxon>
        <taxon>Lymnaeidae</taxon>
        <taxon>Lymnaea</taxon>
    </lineage>
</organism>
<dbReference type="PRINTS" id="PR00791">
    <property type="entry name" value="PEPDIPTASEA"/>
</dbReference>
<evidence type="ECO:0000256" key="21">
    <source>
        <dbReference type="PIRSR" id="PIRSR601548-6"/>
    </source>
</evidence>
<keyword evidence="9 24" id="KW-0482">Metalloprotease</keyword>
<comment type="cofactor">
    <cofactor evidence="1">
        <name>Zn(2+)</name>
        <dbReference type="ChEBI" id="CHEBI:29105"/>
    </cofactor>
</comment>
<feature type="binding site" evidence="18">
    <location>
        <position position="968"/>
    </location>
    <ligand>
        <name>Zn(2+)</name>
        <dbReference type="ChEBI" id="CHEBI:29105"/>
        <label>1</label>
        <note>catalytic</note>
    </ligand>
</feature>
<dbReference type="InterPro" id="IPR001548">
    <property type="entry name" value="Peptidase_M2"/>
</dbReference>
<evidence type="ECO:0000256" key="18">
    <source>
        <dbReference type="PIRSR" id="PIRSR601548-3"/>
    </source>
</evidence>
<evidence type="ECO:0000256" key="9">
    <source>
        <dbReference type="ARBA" id="ARBA00023049"/>
    </source>
</evidence>
<dbReference type="GO" id="GO:0008237">
    <property type="term" value="F:metallopeptidase activity"/>
    <property type="evidence" value="ECO:0007669"/>
    <property type="project" value="UniProtKB-KW"/>
</dbReference>
<comment type="caution">
    <text evidence="23">Lacks conserved residue(s) required for the propagation of feature annotation.</text>
</comment>
<feature type="glycosylation site" description="N-linked (GlcNAc...) asparagine; partial" evidence="15">
    <location>
        <position position="922"/>
    </location>
</feature>
<proteinExistence type="inferred from homology"/>
<protein>
    <recommendedName>
        <fullName evidence="13 24">Angiotensin-converting enzyme</fullName>
        <ecNumber evidence="24">3.4.-.-</ecNumber>
    </recommendedName>
</protein>
<feature type="disulfide bond" evidence="19">
    <location>
        <begin position="737"/>
        <end position="743"/>
    </location>
</feature>
<evidence type="ECO:0000256" key="16">
    <source>
        <dbReference type="PIRSR" id="PIRSR601548-11"/>
    </source>
</evidence>
<feature type="active site" description="Proton acceptor 2" evidence="16">
    <location>
        <position position="1564"/>
    </location>
</feature>
<evidence type="ECO:0000256" key="11">
    <source>
        <dbReference type="ARBA" id="ARBA00023180"/>
    </source>
</evidence>
<feature type="disulfide bond" evidence="19">
    <location>
        <begin position="1123"/>
        <end position="1135"/>
    </location>
</feature>
<dbReference type="GO" id="GO:0005886">
    <property type="term" value="C:plasma membrane"/>
    <property type="evidence" value="ECO:0007669"/>
    <property type="project" value="TreeGrafter"/>
</dbReference>
<evidence type="ECO:0000256" key="4">
    <source>
        <dbReference type="ARBA" id="ARBA00022670"/>
    </source>
</evidence>
<feature type="chain" id="PRO_5043797009" description="Angiotensin-converting enzyme" evidence="25">
    <location>
        <begin position="17"/>
        <end position="1848"/>
    </location>
</feature>
<keyword evidence="6 25" id="KW-0732">Signal</keyword>
<feature type="binding site" evidence="17">
    <location>
        <position position="809"/>
    </location>
    <ligand>
        <name>chloride</name>
        <dbReference type="ChEBI" id="CHEBI:17996"/>
        <label>1</label>
    </ligand>
</feature>
<sequence length="1848" mass="212394">MWLPIFVFLMQSGGRSFLELGPSDFNDVSGDLTGGKFLEHFNATATQKAKEVTESYWLTETNLAFANFSYMKLQNARQDEADFIRAMAMIGEKYNKSGMPDHILRQFTRIKSLAISSTSKQKELLDLETSMKKDFWSSKLQMGKSHVPDSYDDLLEAWTHWMDAAGPKAKDSLEKYVPLLSKAYQSQGYSNAIEGWHSAYEMPTVEADIDKILFQVLPLYEQLHGFVRKHLKRIYGANKFPTSGHIPAHLLVNSEADLDGLLTDKWVLLIDKLFPPQINLTQLMTEQNYTVPQMFHLAENFYKSLGLFKMTETFWEKSIFEKPKEAPLFNCQEGAFDFFKKGDFRIKMCSNITEQSFVAAHHLMALVEYYMHYEDQPKPFRQAYPGFQEAFGEFILLSVENPEYWKQIKLLDGHSHNEDSADLNFLLKVALAKVAALPLTYMVDAWRGSVFHGDIKPQDYNDQWWRLRCRFQGVASPVPSLSSDLDPVASYHVVANQENIRQFVSIILQFQFHKAACDAAGHNGPLHKCSIFGSREAGAKIRNMLRLGSTKTRQETLATMTGQHEIDPGPLLEYFKPLLDFLKKANGKDYGWSPQCPDYDQGESLEEEGNITEVNNVTEVNNMTEVNNARQFLDEYNRESLKLKIESSLANWNSKTNITDYNNEVLLKVNLENSRFDKEMAKNASVFNISEMPYDVARQLRAITDIGISAQTNETKIERMGNLKSTMQAIYSKATVCLTKDKCLELEPDLTNLLANSRDYNELLLAWKLWRDETGAKMKDFYVEYVDLLNEALRLAGIRDAKESWLSGYETPTFEEDVAQLFDVVRPLYEQLHAYVRRHLRAKYGKDKFPASGQIPAHLLGDMWAQHWDNILKDVLPFPKKISANISGQMVKQNYNVTRMFQLAESFYVSLGLRNMTEKFWNYSELVKPTDGRAFVCHGSAFNMYAPDDFRIKMCTDITKEDLVTAHHEMGHVQYYMQYEDQPVLFRGGANDGFHEAVGDLMALSVQTPEHLNNIGLLEQVPHDNESDINFLMDMALSKVAFLPFGYLIDMWRWSVFTGETKPADYNKHWWELRCRYQGVSSPVERKPSDFDPGAKFHVPFNVPYLRYFISYVIQFQFHKAACDATGYKGPLHRCDINGSKEAGDKIRNMLHLGSSRPWQDAMEAMTGQRKMDAAPILEYFKPLLEFLKKENGQDYGWDPHCTSHDIWENPDEDKVFNETEVELARKFLEGYNTESLKHRIEGSLADWNSRTNISDYNDAVLLNINLKNSKFAREVSQAAAVFNISSLPYDISRQLESLTSSGTSTQTNTTKIRMSQLRSKMQAIYSEAAVCLSTNNCLELEPGLTDLMANSEDYDQLLSAWKLWRNATGAKMKDSYVEYVALLNESVRLSGKRDVKESWLAGYETPTFEEDVAQLFDVVHPLYEQLHAYVRRHLRVKYGKDKFPASGHIPAHLLGNMWAQDWDNIFKYVVPFPNKTSADITGQMLKQNYTVEKMFHLAESFYVSLGLRNMTEKFWKYSELVKPTDGRAFVCHGTAFNMFAPDDFRIKMCTEITKEDLVTAHHEMGHVQYYMQYEDQPVLFRGGANDGFHEAVGDLMALSVETPEHLYKIGLLDQVPHDNESDINFLMDVALTKVAFLPFGYLIDLWRWSVFTGETKPTDYNKHWWELRCRYQGISSPVERKTSDFDPGAKYHVPFNVPYLRQEILSTIKIMFQFHKAACDAAGYKGPLHRCDIYGSKEAGDKIRKMLQLGSSRPWTVAMETMTGQKKMDAAPLLDYFRPLLEYLRKENGNDYGWDSQCPSLNENTGKISPKTTCNNHGAEINMSVCLKFLIVFLFFFKMIILDIKLY</sequence>
<name>A0AAV2IA24_LYMST</name>
<comment type="similarity">
    <text evidence="2 23 24">Belongs to the peptidase M2 family.</text>
</comment>
<feature type="active site" description="Proton acceptor 1" evidence="14">
    <location>
        <position position="969"/>
    </location>
</feature>